<accession>A0ABT1QJC9</accession>
<keyword evidence="2" id="KW-0028">Amino-acid biosynthesis</keyword>
<protein>
    <submittedName>
        <fullName evidence="8">Aspartate aminotransferase family protein</fullName>
    </submittedName>
</protein>
<dbReference type="PANTHER" id="PTHR11986:SF79">
    <property type="entry name" value="ACETYLORNITHINE AMINOTRANSFERASE, MITOCHONDRIAL"/>
    <property type="match status" value="1"/>
</dbReference>
<gene>
    <name evidence="8" type="ORF">NOF53_24995</name>
</gene>
<dbReference type="CDD" id="cd00610">
    <property type="entry name" value="OAT_like"/>
    <property type="match status" value="1"/>
</dbReference>
<dbReference type="Proteomes" id="UP001524501">
    <property type="component" value="Unassembled WGS sequence"/>
</dbReference>
<dbReference type="InterPro" id="IPR005814">
    <property type="entry name" value="Aminotrans_3"/>
</dbReference>
<dbReference type="InterPro" id="IPR050103">
    <property type="entry name" value="Class-III_PLP-dep_AT"/>
</dbReference>
<feature type="compositionally biased region" description="Basic and acidic residues" evidence="7">
    <location>
        <begin position="7"/>
        <end position="24"/>
    </location>
</feature>
<keyword evidence="2" id="KW-0055">Arginine biosynthesis</keyword>
<dbReference type="PIRSF" id="PIRSF000521">
    <property type="entry name" value="Transaminase_4ab_Lys_Orn"/>
    <property type="match status" value="1"/>
</dbReference>
<proteinExistence type="inferred from homology"/>
<dbReference type="InterPro" id="IPR015421">
    <property type="entry name" value="PyrdxlP-dep_Trfase_major"/>
</dbReference>
<dbReference type="InterPro" id="IPR015424">
    <property type="entry name" value="PyrdxlP-dep_Trfase"/>
</dbReference>
<dbReference type="InterPro" id="IPR049704">
    <property type="entry name" value="Aminotrans_3_PPA_site"/>
</dbReference>
<dbReference type="SUPFAM" id="SSF53383">
    <property type="entry name" value="PLP-dependent transferases"/>
    <property type="match status" value="1"/>
</dbReference>
<reference evidence="8 9" key="1">
    <citation type="submission" date="2022-07" db="EMBL/GenBank/DDBJ databases">
        <title>Degradation activity of malathion, p-nitrophenol and potential low-temperature adaptation strategy of Rhodococcus sp. FXJ9.536.</title>
        <authorList>
            <person name="Huang J."/>
            <person name="Huang Y."/>
        </authorList>
    </citation>
    <scope>NUCLEOTIDE SEQUENCE [LARGE SCALE GENOMIC DNA]</scope>
    <source>
        <strain evidence="8 9">FXJ9.536</strain>
    </source>
</reference>
<dbReference type="PANTHER" id="PTHR11986">
    <property type="entry name" value="AMINOTRANSFERASE CLASS III"/>
    <property type="match status" value="1"/>
</dbReference>
<evidence type="ECO:0000256" key="6">
    <source>
        <dbReference type="RuleBase" id="RU003560"/>
    </source>
</evidence>
<evidence type="ECO:0000313" key="8">
    <source>
        <dbReference type="EMBL" id="MCQ4122373.1"/>
    </source>
</evidence>
<evidence type="ECO:0000256" key="1">
    <source>
        <dbReference type="ARBA" id="ARBA00001933"/>
    </source>
</evidence>
<dbReference type="RefSeq" id="WP_255973915.1">
    <property type="nucleotide sequence ID" value="NZ_JANFQF010000028.1"/>
</dbReference>
<keyword evidence="9" id="KW-1185">Reference proteome</keyword>
<dbReference type="PROSITE" id="PS00600">
    <property type="entry name" value="AA_TRANSFER_CLASS_3"/>
    <property type="match status" value="1"/>
</dbReference>
<keyword evidence="3 8" id="KW-0032">Aminotransferase</keyword>
<dbReference type="Gene3D" id="3.90.1150.10">
    <property type="entry name" value="Aspartate Aminotransferase, domain 1"/>
    <property type="match status" value="1"/>
</dbReference>
<dbReference type="Pfam" id="PF00202">
    <property type="entry name" value="Aminotran_3"/>
    <property type="match status" value="1"/>
</dbReference>
<dbReference type="InterPro" id="IPR015422">
    <property type="entry name" value="PyrdxlP-dep_Trfase_small"/>
</dbReference>
<sequence>MDTTLETVERPDPDTVDRSSREARSTGTRLGPVFAEGHGAWLTAVDGTDYFDATAGSGAVSLGHQHPAVVDAVVAQARRLGHTGCKLGSDVREEMTAQLAALVPFEDARVLPTATGSEAIEAALKVARAATGRNSVVALDRSFHGKTAGALALTWRQSLKEHSGPAPQGIWRIDPPDPRAGDDNGAAEQQARSLIARAAATGDLAAVVIEPVQVTEGVLELPVRYIDAVADEARKAGALVVIDEIYTGLGRCGRLFRSELLSHTPDLIVLGKTLGNGSPIAAVTGPAAVLDALPAGVQTSTFSGNPVSCAAAVAVLDVVVNQDVPARARELGEYLREHGQESMREFEWIRDWRVVGGLAGFDCIDSAGQPSPSLARAFTRAALAERLLLFSGGPQDASVKIVPSLMMSQADLRRLTDLLDATSRRISEGV</sequence>
<name>A0ABT1QJC9_9NOCA</name>
<keyword evidence="4" id="KW-0808">Transferase</keyword>
<comment type="cofactor">
    <cofactor evidence="1">
        <name>pyridoxal 5'-phosphate</name>
        <dbReference type="ChEBI" id="CHEBI:597326"/>
    </cofactor>
</comment>
<evidence type="ECO:0000256" key="5">
    <source>
        <dbReference type="ARBA" id="ARBA00022898"/>
    </source>
</evidence>
<evidence type="ECO:0000256" key="3">
    <source>
        <dbReference type="ARBA" id="ARBA00022576"/>
    </source>
</evidence>
<evidence type="ECO:0000256" key="4">
    <source>
        <dbReference type="ARBA" id="ARBA00022679"/>
    </source>
</evidence>
<comment type="similarity">
    <text evidence="6">Belongs to the class-III pyridoxal-phosphate-dependent aminotransferase family.</text>
</comment>
<feature type="region of interest" description="Disordered" evidence="7">
    <location>
        <begin position="1"/>
        <end position="30"/>
    </location>
</feature>
<dbReference type="Gene3D" id="3.40.640.10">
    <property type="entry name" value="Type I PLP-dependent aspartate aminotransferase-like (Major domain)"/>
    <property type="match status" value="1"/>
</dbReference>
<keyword evidence="5 6" id="KW-0663">Pyridoxal phosphate</keyword>
<feature type="region of interest" description="Disordered" evidence="7">
    <location>
        <begin position="162"/>
        <end position="188"/>
    </location>
</feature>
<dbReference type="GO" id="GO:0008483">
    <property type="term" value="F:transaminase activity"/>
    <property type="evidence" value="ECO:0007669"/>
    <property type="project" value="UniProtKB-KW"/>
</dbReference>
<evidence type="ECO:0000256" key="7">
    <source>
        <dbReference type="SAM" id="MobiDB-lite"/>
    </source>
</evidence>
<dbReference type="EMBL" id="JANFQF010000028">
    <property type="protein sequence ID" value="MCQ4122373.1"/>
    <property type="molecule type" value="Genomic_DNA"/>
</dbReference>
<evidence type="ECO:0000256" key="2">
    <source>
        <dbReference type="ARBA" id="ARBA00022571"/>
    </source>
</evidence>
<organism evidence="8 9">
    <name type="scientific">Rhodococcus tibetensis</name>
    <dbReference type="NCBI Taxonomy" id="2965064"/>
    <lineage>
        <taxon>Bacteria</taxon>
        <taxon>Bacillati</taxon>
        <taxon>Actinomycetota</taxon>
        <taxon>Actinomycetes</taxon>
        <taxon>Mycobacteriales</taxon>
        <taxon>Nocardiaceae</taxon>
        <taxon>Rhodococcus</taxon>
    </lineage>
</organism>
<evidence type="ECO:0000313" key="9">
    <source>
        <dbReference type="Proteomes" id="UP001524501"/>
    </source>
</evidence>
<comment type="caution">
    <text evidence="8">The sequence shown here is derived from an EMBL/GenBank/DDBJ whole genome shotgun (WGS) entry which is preliminary data.</text>
</comment>